<dbReference type="RefSeq" id="WP_058443600.1">
    <property type="nucleotide sequence ID" value="NZ_CAAAHT010000040.1"/>
</dbReference>
<dbReference type="EMBL" id="LNYB01000014">
    <property type="protein sequence ID" value="KTD03632.1"/>
    <property type="molecule type" value="Genomic_DNA"/>
</dbReference>
<gene>
    <name evidence="2" type="ORF">Lfee_0378</name>
    <name evidence="3" type="ORF">NCTC12022_00023</name>
</gene>
<evidence type="ECO:0000313" key="2">
    <source>
        <dbReference type="EMBL" id="KTD03632.1"/>
    </source>
</evidence>
<dbReference type="PATRIC" id="fig|453.4.peg.409"/>
<dbReference type="Proteomes" id="UP000251942">
    <property type="component" value="Unassembled WGS sequence"/>
</dbReference>
<evidence type="ECO:0000313" key="3">
    <source>
        <dbReference type="EMBL" id="SPX59205.1"/>
    </source>
</evidence>
<evidence type="ECO:0000313" key="4">
    <source>
        <dbReference type="Proteomes" id="UP000054698"/>
    </source>
</evidence>
<dbReference type="Proteomes" id="UP000054698">
    <property type="component" value="Unassembled WGS sequence"/>
</dbReference>
<keyword evidence="1" id="KW-0175">Coiled coil</keyword>
<feature type="coiled-coil region" evidence="1">
    <location>
        <begin position="585"/>
        <end position="612"/>
    </location>
</feature>
<name>A0A0W0U6V3_9GAMM</name>
<evidence type="ECO:0000256" key="1">
    <source>
        <dbReference type="SAM" id="Coils"/>
    </source>
</evidence>
<dbReference type="AlphaFoldDB" id="A0A0W0U6V3"/>
<sequence>MAKIKFRETPFIRNILDIYDQERAMASMSSSIIINDAPQGWLYTFGITNKECFIDGLEQPKAGGLSDVYRRISETNPEKGVKRNCEFFNFVYNTCYQYITDNQTRYFGRADLTDISHGKVFAMILIAHLCQKAMTLPEEEQDKYRLRIYNFTVQLMKNSDISRSSSVDGEMLSCITALDNICIAHRKQPAQEEDAIEKLFLEVGKTIGTMEEILLRVDQYTLPLITGQEGITGDQLRSYYARAEDITLTLKQQGVLSNPLVVELYRKPHDKYTDEGGYKDLYDGLAYDLSAAEDNSFLLKHFDQGQRENFIRLLQLRDRLQVLKSELDKLYKFTKTNQITYLNDFLYLVDPYLKEMHRVRGELQACAERFDADCSRVYRARQEDKSWFQEARRQWEKIYYNKDFLDGLRSGIVALAHNIASTFARIPFDRFNALEERSVEAGEVVARGEVLFGADFSKAKSNFQKAIATAQQSELNRQAELILIKQQDISEEYDHLIKKAQASSDPHRDRLIELLKHRKKIIDDMIEAMLQQARDVEESGIVDEDDFVVIEHSGVTLGMMEIEHQSGGFFQLIRNYLASPSTAAFEKLKLELEQSKARLAEVEETVREKDELISARDIEIAALRSDLDERDKKVSAFEERFQVLNGVTATLLGLKSPELVEILLTDNVRSIDGLALPEAKKLHNVLANFSNIIKQGFNYEKAYADNASRYEITRFFSHNENGKKHAKLVMADWQAHLIALLKHHVEQALKTNNNIVDEAFITDLSTRLSEAIGSSIDHLVIDERYSSYKQHSYRNYLYHFHQQIVDAHHTKIDLVQEPAAILSVDEVEQAVDATFDEKTLRDFSKSLYPQQKVEDQQPTSSWIPRIF</sequence>
<dbReference type="EMBL" id="UASS01000001">
    <property type="protein sequence ID" value="SPX59205.1"/>
    <property type="molecule type" value="Genomic_DNA"/>
</dbReference>
<evidence type="ECO:0000313" key="5">
    <source>
        <dbReference type="Proteomes" id="UP000251942"/>
    </source>
</evidence>
<dbReference type="OrthoDB" id="5652337at2"/>
<reference evidence="3 5" key="2">
    <citation type="submission" date="2018-06" db="EMBL/GenBank/DDBJ databases">
        <authorList>
            <consortium name="Pathogen Informatics"/>
            <person name="Doyle S."/>
        </authorList>
    </citation>
    <scope>NUCLEOTIDE SEQUENCE [LARGE SCALE GENOMIC DNA]</scope>
    <source>
        <strain evidence="3 5">NCTC12022</strain>
    </source>
</reference>
<reference evidence="2 4" key="1">
    <citation type="submission" date="2015-11" db="EMBL/GenBank/DDBJ databases">
        <title>Genomic analysis of 38 Legionella species identifies large and diverse effector repertoires.</title>
        <authorList>
            <person name="Burstein D."/>
            <person name="Amaro F."/>
            <person name="Zusman T."/>
            <person name="Lifshitz Z."/>
            <person name="Cohen O."/>
            <person name="Gilbert J.A."/>
            <person name="Pupko T."/>
            <person name="Shuman H.A."/>
            <person name="Segal G."/>
        </authorList>
    </citation>
    <scope>NUCLEOTIDE SEQUENCE [LARGE SCALE GENOMIC DNA]</scope>
    <source>
        <strain evidence="2 4">WO-44C</strain>
    </source>
</reference>
<proteinExistence type="predicted"/>
<organism evidence="2 4">
    <name type="scientific">Legionella feeleii</name>
    <dbReference type="NCBI Taxonomy" id="453"/>
    <lineage>
        <taxon>Bacteria</taxon>
        <taxon>Pseudomonadati</taxon>
        <taxon>Pseudomonadota</taxon>
        <taxon>Gammaproteobacteria</taxon>
        <taxon>Legionellales</taxon>
        <taxon>Legionellaceae</taxon>
        <taxon>Legionella</taxon>
    </lineage>
</organism>
<keyword evidence="4" id="KW-1185">Reference proteome</keyword>
<accession>A0A0W0U6V3</accession>
<protein>
    <submittedName>
        <fullName evidence="2">Uncharacterized protein</fullName>
    </submittedName>
</protein>